<dbReference type="STRING" id="412690.SAMN04489834_2883"/>
<dbReference type="Pfam" id="PF08240">
    <property type="entry name" value="ADH_N"/>
    <property type="match status" value="1"/>
</dbReference>
<dbReference type="InterPro" id="IPR036291">
    <property type="entry name" value="NAD(P)-bd_dom_sf"/>
</dbReference>
<dbReference type="SUPFAM" id="SSF51735">
    <property type="entry name" value="NAD(P)-binding Rossmann-fold domains"/>
    <property type="match status" value="1"/>
</dbReference>
<keyword evidence="3" id="KW-0862">Zinc</keyword>
<accession>A0A1H1XTH4</accession>
<dbReference type="InterPro" id="IPR020843">
    <property type="entry name" value="ER"/>
</dbReference>
<proteinExistence type="predicted"/>
<evidence type="ECO:0000313" key="7">
    <source>
        <dbReference type="Proteomes" id="UP000181956"/>
    </source>
</evidence>
<protein>
    <submittedName>
        <fullName evidence="6">L-iditol 2-dehydrogenase</fullName>
    </submittedName>
</protein>
<evidence type="ECO:0000313" key="6">
    <source>
        <dbReference type="EMBL" id="SDT12510.1"/>
    </source>
</evidence>
<dbReference type="GO" id="GO:0016491">
    <property type="term" value="F:oxidoreductase activity"/>
    <property type="evidence" value="ECO:0007669"/>
    <property type="project" value="UniProtKB-KW"/>
</dbReference>
<organism evidence="6 7">
    <name type="scientific">Microterricola viridarii</name>
    <dbReference type="NCBI Taxonomy" id="412690"/>
    <lineage>
        <taxon>Bacteria</taxon>
        <taxon>Bacillati</taxon>
        <taxon>Actinomycetota</taxon>
        <taxon>Actinomycetes</taxon>
        <taxon>Micrococcales</taxon>
        <taxon>Microbacteriaceae</taxon>
        <taxon>Microterricola</taxon>
    </lineage>
</organism>
<dbReference type="Gene3D" id="3.40.50.720">
    <property type="entry name" value="NAD(P)-binding Rossmann-like Domain"/>
    <property type="match status" value="1"/>
</dbReference>
<gene>
    <name evidence="6" type="ORF">SAMN04489834_2883</name>
</gene>
<feature type="domain" description="Enoyl reductase (ER)" evidence="5">
    <location>
        <begin position="10"/>
        <end position="327"/>
    </location>
</feature>
<dbReference type="AlphaFoldDB" id="A0A1H1XTH4"/>
<evidence type="ECO:0000256" key="2">
    <source>
        <dbReference type="ARBA" id="ARBA00022723"/>
    </source>
</evidence>
<evidence type="ECO:0000256" key="4">
    <source>
        <dbReference type="ARBA" id="ARBA00023002"/>
    </source>
</evidence>
<keyword evidence="2" id="KW-0479">Metal-binding</keyword>
<dbReference type="InterPro" id="IPR013149">
    <property type="entry name" value="ADH-like_C"/>
</dbReference>
<dbReference type="SUPFAM" id="SSF50129">
    <property type="entry name" value="GroES-like"/>
    <property type="match status" value="1"/>
</dbReference>
<dbReference type="Proteomes" id="UP000181956">
    <property type="component" value="Chromosome I"/>
</dbReference>
<reference evidence="7" key="1">
    <citation type="submission" date="2016-10" db="EMBL/GenBank/DDBJ databases">
        <authorList>
            <person name="Varghese N."/>
            <person name="Submissions S."/>
        </authorList>
    </citation>
    <scope>NUCLEOTIDE SEQUENCE [LARGE SCALE GENOMIC DNA]</scope>
    <source>
        <strain evidence="7">DSM 21772</strain>
    </source>
</reference>
<evidence type="ECO:0000256" key="3">
    <source>
        <dbReference type="ARBA" id="ARBA00022833"/>
    </source>
</evidence>
<evidence type="ECO:0000256" key="1">
    <source>
        <dbReference type="ARBA" id="ARBA00001947"/>
    </source>
</evidence>
<dbReference type="SMART" id="SM00829">
    <property type="entry name" value="PKS_ER"/>
    <property type="match status" value="1"/>
</dbReference>
<dbReference type="EMBL" id="LT629742">
    <property type="protein sequence ID" value="SDT12510.1"/>
    <property type="molecule type" value="Genomic_DNA"/>
</dbReference>
<dbReference type="Gene3D" id="3.90.180.10">
    <property type="entry name" value="Medium-chain alcohol dehydrogenases, catalytic domain"/>
    <property type="match status" value="1"/>
</dbReference>
<evidence type="ECO:0000259" key="5">
    <source>
        <dbReference type="SMART" id="SM00829"/>
    </source>
</evidence>
<keyword evidence="7" id="KW-1185">Reference proteome</keyword>
<dbReference type="InterPro" id="IPR011032">
    <property type="entry name" value="GroES-like_sf"/>
</dbReference>
<dbReference type="PANTHER" id="PTHR43401">
    <property type="entry name" value="L-THREONINE 3-DEHYDROGENASE"/>
    <property type="match status" value="1"/>
</dbReference>
<sequence>MLAVVKTGPGADNVVLQAIARPRALPGTAVVRVIATGICGTDVHIAHDEYGYEAPVAMGHEILGEVVEVGDPEDVAWIGARVACETYYSTCEVCEWCRAGRRNLCPTRRSLGSFEDGGFAAFVRMPVLNLHRLPATLGPLDGVLSEPLACVAQCLLDPPVIDAGDSVLVTGPGAMGQIAAQVAQAMGGRVTLAGLARDSERLAIAAELGITTTAETPPADSFDVVIECSGSAPGAAAALRAAKRGARYVQVGIFGRDVTLPIDLVLYKELTVSSGFASTAQSWRRAMALLAQGAVRLAPLVTRRVEITDWQLAFDAAQAGEGIKTVILGADSAV</sequence>
<dbReference type="PANTHER" id="PTHR43401:SF2">
    <property type="entry name" value="L-THREONINE 3-DEHYDROGENASE"/>
    <property type="match status" value="1"/>
</dbReference>
<dbReference type="InterPro" id="IPR050129">
    <property type="entry name" value="Zn_alcohol_dh"/>
</dbReference>
<comment type="cofactor">
    <cofactor evidence="1">
        <name>Zn(2+)</name>
        <dbReference type="ChEBI" id="CHEBI:29105"/>
    </cofactor>
</comment>
<dbReference type="OrthoDB" id="9797931at2"/>
<dbReference type="GO" id="GO:0046872">
    <property type="term" value="F:metal ion binding"/>
    <property type="evidence" value="ECO:0007669"/>
    <property type="project" value="UniProtKB-KW"/>
</dbReference>
<keyword evidence="4" id="KW-0560">Oxidoreductase</keyword>
<dbReference type="Pfam" id="PF00107">
    <property type="entry name" value="ADH_zinc_N"/>
    <property type="match status" value="1"/>
</dbReference>
<name>A0A1H1XTH4_9MICO</name>
<dbReference type="InterPro" id="IPR013154">
    <property type="entry name" value="ADH-like_N"/>
</dbReference>